<evidence type="ECO:0000259" key="1">
    <source>
        <dbReference type="Pfam" id="PF12770"/>
    </source>
</evidence>
<dbReference type="Pfam" id="PF12770">
    <property type="entry name" value="CHAT"/>
    <property type="match status" value="1"/>
</dbReference>
<feature type="domain" description="CHAT" evidence="1">
    <location>
        <begin position="609"/>
        <end position="903"/>
    </location>
</feature>
<dbReference type="STRING" id="1524460.IX84_22175"/>
<dbReference type="InterPro" id="IPR024983">
    <property type="entry name" value="CHAT_dom"/>
</dbReference>
<evidence type="ECO:0000313" key="2">
    <source>
        <dbReference type="EMBL" id="KGE86482.1"/>
    </source>
</evidence>
<dbReference type="Proteomes" id="UP000029736">
    <property type="component" value="Unassembled WGS sequence"/>
</dbReference>
<dbReference type="AlphaFoldDB" id="A0A098S5I8"/>
<dbReference type="SUPFAM" id="SSF48452">
    <property type="entry name" value="TPR-like"/>
    <property type="match status" value="3"/>
</dbReference>
<dbReference type="EMBL" id="JPOS01000079">
    <property type="protein sequence ID" value="KGE86482.1"/>
    <property type="molecule type" value="Genomic_DNA"/>
</dbReference>
<dbReference type="SMART" id="SM00028">
    <property type="entry name" value="TPR"/>
    <property type="match status" value="5"/>
</dbReference>
<reference evidence="2 3" key="1">
    <citation type="journal article" date="2014" name="Int. J. Syst. Evol. Microbiol.">
        <title>Phaeodactylibacter xiamenensis gen. nov., sp. nov., a member of the family Saprospiraceae isolated from the marine alga Phaeodactylum tricornutum.</title>
        <authorList>
            <person name="Chen Z.Jr."/>
            <person name="Lei X."/>
            <person name="Lai Q."/>
            <person name="Li Y."/>
            <person name="Zhang B."/>
            <person name="Zhang J."/>
            <person name="Zhang H."/>
            <person name="Yang L."/>
            <person name="Zheng W."/>
            <person name="Tian Y."/>
            <person name="Yu Z."/>
            <person name="Xu H.Jr."/>
            <person name="Zheng T."/>
        </authorList>
    </citation>
    <scope>NUCLEOTIDE SEQUENCE [LARGE SCALE GENOMIC DNA]</scope>
    <source>
        <strain evidence="2 3">KD52</strain>
    </source>
</reference>
<dbReference type="PANTHER" id="PTHR10098:SF108">
    <property type="entry name" value="TETRATRICOPEPTIDE REPEAT PROTEIN 28"/>
    <property type="match status" value="1"/>
</dbReference>
<keyword evidence="3" id="KW-1185">Reference proteome</keyword>
<organism evidence="2 3">
    <name type="scientific">Phaeodactylibacter xiamenensis</name>
    <dbReference type="NCBI Taxonomy" id="1524460"/>
    <lineage>
        <taxon>Bacteria</taxon>
        <taxon>Pseudomonadati</taxon>
        <taxon>Bacteroidota</taxon>
        <taxon>Saprospiria</taxon>
        <taxon>Saprospirales</taxon>
        <taxon>Haliscomenobacteraceae</taxon>
        <taxon>Phaeodactylibacter</taxon>
    </lineage>
</organism>
<accession>A0A098S5I8</accession>
<dbReference type="PANTHER" id="PTHR10098">
    <property type="entry name" value="RAPSYN-RELATED"/>
    <property type="match status" value="1"/>
</dbReference>
<sequence>MYFSLKPFISLLLLTCIATYSTGQSISYKIAQAYQQKADQFLEQEQFGLALRHYHKSIKLLQNERDSLSNLLLSESYQKAGEAHGKKMNYDSTEWYFSKCLSTLQSLYGSNSRQSVKFMNHYAGFYAGSGDWKASLQMRLNALEIAESTEGIQDLIVILCNNIAILYLGIKENTFARTYIEKGIASLQSCGLPPHKRAIFLANYSNILSNDGETELAFEVINKAEELTSNNTYAIVSLLQIKAEMFRRIGDHESSLRSEQKRLKHLLADPIGPNDLAIARLMLAKDLRTLGKADKALLQLDTIIDEFSGQQVEDILSDVYFEKGMCNLQISKPDKAIDFLQQSLILNSYQNNSVKTLNRYARGFNCFFYLAEAYRQKEAPLLAFDAYNKADSCLIEQRKQILVQSSKEKLGPDALALAERLLSLKGMPHTIEYTEACFRVIEHSKSLILYESFLSSKATQIAELPAELRNHEQEVLRAINSAQINLSNAVEKGVPRASAKYQRLRARLNDAYLDFRRLTAEYKRNHPNYFRLKYDFSPVSDSYVQKKLINDNQALLEYLVGDSSIFIFLIPKEGAPILKEVKKDFPLEDWVAKFREGVSNTNKVETYLKYAQLLYDNLIQPVAEQLPERVIIVPDGVLGYLPFSALLSGQPGSLGNLSTYPFLLKEHQFSYSYSATLLKEMQDKEHRHEAEGQLLAFAPFFEEETTTVNEQRSDVWKGLPASGPEVQQAASSFPDNHLIMLGKEATKAAFLKSAAKYRFLHIATHGQADGRVGDYSFLVFASPTDTSTAARLFVRELYNLELNADMVVLSACQVGAGQLQRGEGIISLARAFAYAGAKSLVFPIWSVNDGKTAELMGYFYKYLAEGAPKDEALRSAQLKYLDQQPSNFAKHPAFWAAFSAVGDMAPIK</sequence>
<comment type="caution">
    <text evidence="2">The sequence shown here is derived from an EMBL/GenBank/DDBJ whole genome shotgun (WGS) entry which is preliminary data.</text>
</comment>
<gene>
    <name evidence="2" type="ORF">IX84_22175</name>
</gene>
<protein>
    <recommendedName>
        <fullName evidence="1">CHAT domain-containing protein</fullName>
    </recommendedName>
</protein>
<proteinExistence type="predicted"/>
<dbReference type="Gene3D" id="1.25.40.10">
    <property type="entry name" value="Tetratricopeptide repeat domain"/>
    <property type="match status" value="2"/>
</dbReference>
<dbReference type="InterPro" id="IPR011990">
    <property type="entry name" value="TPR-like_helical_dom_sf"/>
</dbReference>
<dbReference type="InterPro" id="IPR019734">
    <property type="entry name" value="TPR_rpt"/>
</dbReference>
<name>A0A098S5I8_9BACT</name>
<evidence type="ECO:0000313" key="3">
    <source>
        <dbReference type="Proteomes" id="UP000029736"/>
    </source>
</evidence>